<protein>
    <submittedName>
        <fullName evidence="1">Uncharacterized protein</fullName>
    </submittedName>
</protein>
<evidence type="ECO:0000313" key="1">
    <source>
        <dbReference type="EMBL" id="OGY14030.1"/>
    </source>
</evidence>
<evidence type="ECO:0000313" key="2">
    <source>
        <dbReference type="Proteomes" id="UP000178659"/>
    </source>
</evidence>
<sequence length="136" mass="15467">MKKEIIPHSISLEIAGSLPPGSVEALAGFYQLVRTSERFLWIGMIKSIDDLGRHRLKFCLLEKINDTRDSAEHNSGGVSVVPAFDKLVLALRPDFRANLYFASEIEYAPDQVPQLLKEYNSRESKHDQLIWEQVLV</sequence>
<organism evidence="1 2">
    <name type="scientific">Candidatus Blackburnbacteria bacterium RIFCSPLOWO2_01_FULL_40_20</name>
    <dbReference type="NCBI Taxonomy" id="1797519"/>
    <lineage>
        <taxon>Bacteria</taxon>
        <taxon>Candidatus Blackburniibacteriota</taxon>
    </lineage>
</organism>
<dbReference type="AlphaFoldDB" id="A0A1G1VF22"/>
<name>A0A1G1VF22_9BACT</name>
<accession>A0A1G1VF22</accession>
<gene>
    <name evidence="1" type="ORF">A3A77_03475</name>
</gene>
<reference evidence="1 2" key="1">
    <citation type="journal article" date="2016" name="Nat. Commun.">
        <title>Thousands of microbial genomes shed light on interconnected biogeochemical processes in an aquifer system.</title>
        <authorList>
            <person name="Anantharaman K."/>
            <person name="Brown C.T."/>
            <person name="Hug L.A."/>
            <person name="Sharon I."/>
            <person name="Castelle C.J."/>
            <person name="Probst A.J."/>
            <person name="Thomas B.C."/>
            <person name="Singh A."/>
            <person name="Wilkins M.J."/>
            <person name="Karaoz U."/>
            <person name="Brodie E.L."/>
            <person name="Williams K.H."/>
            <person name="Hubbard S.S."/>
            <person name="Banfield J.F."/>
        </authorList>
    </citation>
    <scope>NUCLEOTIDE SEQUENCE [LARGE SCALE GENOMIC DNA]</scope>
</reference>
<dbReference type="EMBL" id="MHCC01000004">
    <property type="protein sequence ID" value="OGY14030.1"/>
    <property type="molecule type" value="Genomic_DNA"/>
</dbReference>
<proteinExistence type="predicted"/>
<dbReference type="Proteomes" id="UP000178659">
    <property type="component" value="Unassembled WGS sequence"/>
</dbReference>
<comment type="caution">
    <text evidence="1">The sequence shown here is derived from an EMBL/GenBank/DDBJ whole genome shotgun (WGS) entry which is preliminary data.</text>
</comment>